<keyword evidence="6 8" id="KW-0472">Membrane</keyword>
<dbReference type="PROSITE" id="PS50850">
    <property type="entry name" value="MFS"/>
    <property type="match status" value="1"/>
</dbReference>
<evidence type="ECO:0000313" key="11">
    <source>
        <dbReference type="Proteomes" id="UP001149165"/>
    </source>
</evidence>
<dbReference type="InterPro" id="IPR005828">
    <property type="entry name" value="MFS_sugar_transport-like"/>
</dbReference>
<dbReference type="InterPro" id="IPR005829">
    <property type="entry name" value="Sugar_transporter_CS"/>
</dbReference>
<feature type="transmembrane region" description="Helical" evidence="8">
    <location>
        <begin position="221"/>
        <end position="242"/>
    </location>
</feature>
<organism evidence="10 11">
    <name type="scientific">Penicillium angulare</name>
    <dbReference type="NCBI Taxonomy" id="116970"/>
    <lineage>
        <taxon>Eukaryota</taxon>
        <taxon>Fungi</taxon>
        <taxon>Dikarya</taxon>
        <taxon>Ascomycota</taxon>
        <taxon>Pezizomycotina</taxon>
        <taxon>Eurotiomycetes</taxon>
        <taxon>Eurotiomycetidae</taxon>
        <taxon>Eurotiales</taxon>
        <taxon>Aspergillaceae</taxon>
        <taxon>Penicillium</taxon>
    </lineage>
</organism>
<dbReference type="Gene3D" id="1.20.1250.20">
    <property type="entry name" value="MFS general substrate transporter like domains"/>
    <property type="match status" value="1"/>
</dbReference>
<dbReference type="InterPro" id="IPR003663">
    <property type="entry name" value="Sugar/inositol_transpt"/>
</dbReference>
<feature type="transmembrane region" description="Helical" evidence="8">
    <location>
        <begin position="58"/>
        <end position="84"/>
    </location>
</feature>
<evidence type="ECO:0000256" key="4">
    <source>
        <dbReference type="ARBA" id="ARBA00022692"/>
    </source>
</evidence>
<evidence type="ECO:0000256" key="8">
    <source>
        <dbReference type="SAM" id="Phobius"/>
    </source>
</evidence>
<dbReference type="FunFam" id="1.20.1250.20:FF:000026">
    <property type="entry name" value="MFS quinate transporter QutD"/>
    <property type="match status" value="1"/>
</dbReference>
<proteinExistence type="inferred from homology"/>
<feature type="transmembrane region" description="Helical" evidence="8">
    <location>
        <begin position="131"/>
        <end position="150"/>
    </location>
</feature>
<feature type="transmembrane region" description="Helical" evidence="8">
    <location>
        <begin position="388"/>
        <end position="408"/>
    </location>
</feature>
<evidence type="ECO:0000256" key="2">
    <source>
        <dbReference type="ARBA" id="ARBA00010992"/>
    </source>
</evidence>
<keyword evidence="5 8" id="KW-1133">Transmembrane helix</keyword>
<dbReference type="InterPro" id="IPR050360">
    <property type="entry name" value="MFS_Sugar_Transporters"/>
</dbReference>
<dbReference type="InterPro" id="IPR020846">
    <property type="entry name" value="MFS_dom"/>
</dbReference>
<dbReference type="AlphaFoldDB" id="A0A9W9FW29"/>
<feature type="transmembrane region" description="Helical" evidence="8">
    <location>
        <begin position="156"/>
        <end position="178"/>
    </location>
</feature>
<dbReference type="PROSITE" id="PS00217">
    <property type="entry name" value="SUGAR_TRANSPORT_2"/>
    <property type="match status" value="1"/>
</dbReference>
<evidence type="ECO:0000313" key="10">
    <source>
        <dbReference type="EMBL" id="KAJ5107464.1"/>
    </source>
</evidence>
<dbReference type="Pfam" id="PF00083">
    <property type="entry name" value="Sugar_tr"/>
    <property type="match status" value="1"/>
</dbReference>
<evidence type="ECO:0000256" key="1">
    <source>
        <dbReference type="ARBA" id="ARBA00004141"/>
    </source>
</evidence>
<evidence type="ECO:0000256" key="7">
    <source>
        <dbReference type="RuleBase" id="RU003346"/>
    </source>
</evidence>
<gene>
    <name evidence="10" type="ORF">N7456_004139</name>
</gene>
<dbReference type="PANTHER" id="PTHR48022:SF14">
    <property type="entry name" value="MAJOR FACILITATOR SUPERFAMILY (MFS) PROFILE DOMAIN-CONTAINING PROTEIN-RELATED"/>
    <property type="match status" value="1"/>
</dbReference>
<feature type="transmembrane region" description="Helical" evidence="8">
    <location>
        <begin position="190"/>
        <end position="209"/>
    </location>
</feature>
<name>A0A9W9FW29_9EURO</name>
<dbReference type="EMBL" id="JAPQKH010000003">
    <property type="protein sequence ID" value="KAJ5107464.1"/>
    <property type="molecule type" value="Genomic_DNA"/>
</dbReference>
<sequence length="553" mass="60283">MANFKTNAEENTRHWLDKAKLSGAGTAEHDETIIGETSFMPSVSYGGSGIRSIVSNGYVLGAAVLASLGGFSMGYDMGVISLINNMDQFHARYPFAKTSFGEEFMTAMLLLGAFVGCIFMPFMADRYSRKWAITVCVVIFDIGAIIQTAAPNYAALIVGRFIGGIGVGTLAMGAPLYISEISPPNIRGTLLVLESISITGGVVIAYWITFGTLRIPSEVSFRLPFGLQMITATALGTGIHFFPYSPRWLALVDRSDDCLKSLGKLRGLPENDERVQAEFHGVMAEVNFQKLIQQKRHPGATGVKLEYLQWMDLFSRKLWRRTIVGVGVGFFQQFSGINAFIYYAPTLFTSLGQSTEQSRVLSGVFDCLQFVASIICFFIIDKVGRRSLAIWGGFCSATAYGIIAILAGLFEDDWLGHKSAGWACVAMAFIFIMIYGVSYSPLGWALPAEVFSTSNRSKGVALSTCTIWLADFIVGIATPSMLDSITYGTYIFFAAMCFLAGLWAYFLVPETSGKTLEELDDVFGDTSGQEERDIVAEAVAYQHSHAMIVSASS</sequence>
<dbReference type="InterPro" id="IPR036259">
    <property type="entry name" value="MFS_trans_sf"/>
</dbReference>
<dbReference type="GO" id="GO:0016020">
    <property type="term" value="C:membrane"/>
    <property type="evidence" value="ECO:0007669"/>
    <property type="project" value="UniProtKB-SubCell"/>
</dbReference>
<keyword evidence="11" id="KW-1185">Reference proteome</keyword>
<protein>
    <recommendedName>
        <fullName evidence="9">Major facilitator superfamily (MFS) profile domain-containing protein</fullName>
    </recommendedName>
</protein>
<evidence type="ECO:0000259" key="9">
    <source>
        <dbReference type="PROSITE" id="PS50850"/>
    </source>
</evidence>
<evidence type="ECO:0000256" key="3">
    <source>
        <dbReference type="ARBA" id="ARBA00022448"/>
    </source>
</evidence>
<dbReference type="PANTHER" id="PTHR48022">
    <property type="entry name" value="PLASTIDIC GLUCOSE TRANSPORTER 4"/>
    <property type="match status" value="1"/>
</dbReference>
<evidence type="ECO:0000256" key="6">
    <source>
        <dbReference type="ARBA" id="ARBA00023136"/>
    </source>
</evidence>
<comment type="subcellular location">
    <subcellularLocation>
        <location evidence="1">Membrane</location>
        <topology evidence="1">Multi-pass membrane protein</topology>
    </subcellularLocation>
</comment>
<dbReference type="GO" id="GO:0005351">
    <property type="term" value="F:carbohydrate:proton symporter activity"/>
    <property type="evidence" value="ECO:0007669"/>
    <property type="project" value="TreeGrafter"/>
</dbReference>
<feature type="transmembrane region" description="Helical" evidence="8">
    <location>
        <begin position="363"/>
        <end position="381"/>
    </location>
</feature>
<dbReference type="PRINTS" id="PR00171">
    <property type="entry name" value="SUGRTRNSPORT"/>
</dbReference>
<reference evidence="10" key="1">
    <citation type="submission" date="2022-11" db="EMBL/GenBank/DDBJ databases">
        <authorList>
            <person name="Petersen C."/>
        </authorList>
    </citation>
    <scope>NUCLEOTIDE SEQUENCE</scope>
    <source>
        <strain evidence="10">IBT 30069</strain>
    </source>
</reference>
<reference evidence="10" key="2">
    <citation type="journal article" date="2023" name="IMA Fungus">
        <title>Comparative genomic study of the Penicillium genus elucidates a diverse pangenome and 15 lateral gene transfer events.</title>
        <authorList>
            <person name="Petersen C."/>
            <person name="Sorensen T."/>
            <person name="Nielsen M.R."/>
            <person name="Sondergaard T.E."/>
            <person name="Sorensen J.L."/>
            <person name="Fitzpatrick D.A."/>
            <person name="Frisvad J.C."/>
            <person name="Nielsen K.L."/>
        </authorList>
    </citation>
    <scope>NUCLEOTIDE SEQUENCE</scope>
    <source>
        <strain evidence="10">IBT 30069</strain>
    </source>
</reference>
<feature type="transmembrane region" description="Helical" evidence="8">
    <location>
        <begin position="460"/>
        <end position="481"/>
    </location>
</feature>
<evidence type="ECO:0000256" key="5">
    <source>
        <dbReference type="ARBA" id="ARBA00022989"/>
    </source>
</evidence>
<feature type="transmembrane region" description="Helical" evidence="8">
    <location>
        <begin position="323"/>
        <end position="343"/>
    </location>
</feature>
<dbReference type="OrthoDB" id="8120565at2759"/>
<dbReference type="SUPFAM" id="SSF103473">
    <property type="entry name" value="MFS general substrate transporter"/>
    <property type="match status" value="1"/>
</dbReference>
<comment type="similarity">
    <text evidence="2 7">Belongs to the major facilitator superfamily. Sugar transporter (TC 2.A.1.1) family.</text>
</comment>
<feature type="domain" description="Major facilitator superfamily (MFS) profile" evidence="9">
    <location>
        <begin position="62"/>
        <end position="512"/>
    </location>
</feature>
<feature type="transmembrane region" description="Helical" evidence="8">
    <location>
        <begin position="104"/>
        <end position="124"/>
    </location>
</feature>
<accession>A0A9W9FW29</accession>
<keyword evidence="4 8" id="KW-0812">Transmembrane</keyword>
<dbReference type="Proteomes" id="UP001149165">
    <property type="component" value="Unassembled WGS sequence"/>
</dbReference>
<feature type="transmembrane region" description="Helical" evidence="8">
    <location>
        <begin position="420"/>
        <end position="439"/>
    </location>
</feature>
<dbReference type="NCBIfam" id="TIGR00879">
    <property type="entry name" value="SP"/>
    <property type="match status" value="1"/>
</dbReference>
<feature type="transmembrane region" description="Helical" evidence="8">
    <location>
        <begin position="487"/>
        <end position="508"/>
    </location>
</feature>
<comment type="caution">
    <text evidence="10">The sequence shown here is derived from an EMBL/GenBank/DDBJ whole genome shotgun (WGS) entry which is preliminary data.</text>
</comment>
<keyword evidence="3 7" id="KW-0813">Transport</keyword>